<dbReference type="SUPFAM" id="SSF55073">
    <property type="entry name" value="Nucleotide cyclase"/>
    <property type="match status" value="1"/>
</dbReference>
<dbReference type="GO" id="GO:0003700">
    <property type="term" value="F:DNA-binding transcription factor activity"/>
    <property type="evidence" value="ECO:0007669"/>
    <property type="project" value="InterPro"/>
</dbReference>
<dbReference type="PANTHER" id="PTHR43280">
    <property type="entry name" value="ARAC-FAMILY TRANSCRIPTIONAL REGULATOR"/>
    <property type="match status" value="1"/>
</dbReference>
<keyword evidence="6" id="KW-1185">Reference proteome</keyword>
<dbReference type="InterPro" id="IPR018062">
    <property type="entry name" value="HTH_AraC-typ_CS"/>
</dbReference>
<dbReference type="Proteomes" id="UP000184231">
    <property type="component" value="Unassembled WGS sequence"/>
</dbReference>
<name>A0A1M6G8M9_9FLAO</name>
<dbReference type="PANTHER" id="PTHR43280:SF2">
    <property type="entry name" value="HTH-TYPE TRANSCRIPTIONAL REGULATOR EXSA"/>
    <property type="match status" value="1"/>
</dbReference>
<dbReference type="PRINTS" id="PR00032">
    <property type="entry name" value="HTHARAC"/>
</dbReference>
<proteinExistence type="predicted"/>
<keyword evidence="2" id="KW-0238">DNA-binding</keyword>
<evidence type="ECO:0000256" key="1">
    <source>
        <dbReference type="ARBA" id="ARBA00023015"/>
    </source>
</evidence>
<reference evidence="5 6" key="1">
    <citation type="submission" date="2016-11" db="EMBL/GenBank/DDBJ databases">
        <authorList>
            <person name="Jaros S."/>
            <person name="Januszkiewicz K."/>
            <person name="Wedrychowicz H."/>
        </authorList>
    </citation>
    <scope>NUCLEOTIDE SEQUENCE [LARGE SCALE GENOMIC DNA]</scope>
    <source>
        <strain evidence="5 6">CGMCC 1.8863</strain>
    </source>
</reference>
<dbReference type="GO" id="GO:0043565">
    <property type="term" value="F:sequence-specific DNA binding"/>
    <property type="evidence" value="ECO:0007669"/>
    <property type="project" value="InterPro"/>
</dbReference>
<dbReference type="InterPro" id="IPR018060">
    <property type="entry name" value="HTH_AraC"/>
</dbReference>
<keyword evidence="3" id="KW-0804">Transcription</keyword>
<dbReference type="InterPro" id="IPR025336">
    <property type="entry name" value="SCO4226-like"/>
</dbReference>
<dbReference type="Pfam" id="PF12833">
    <property type="entry name" value="HTH_18"/>
    <property type="match status" value="1"/>
</dbReference>
<feature type="domain" description="HTH araC/xylS-type" evidence="4">
    <location>
        <begin position="267"/>
        <end position="366"/>
    </location>
</feature>
<evidence type="ECO:0000313" key="6">
    <source>
        <dbReference type="Proteomes" id="UP000184231"/>
    </source>
</evidence>
<dbReference type="AlphaFoldDB" id="A0A1M6G8M9"/>
<dbReference type="InterPro" id="IPR042557">
    <property type="entry name" value="SCO4226"/>
</dbReference>
<keyword evidence="1" id="KW-0805">Transcription regulation</keyword>
<dbReference type="PROSITE" id="PS01124">
    <property type="entry name" value="HTH_ARAC_FAMILY_2"/>
    <property type="match status" value="1"/>
</dbReference>
<organism evidence="5 6">
    <name type="scientific">Arenibacter nanhaiticus</name>
    <dbReference type="NCBI Taxonomy" id="558155"/>
    <lineage>
        <taxon>Bacteria</taxon>
        <taxon>Pseudomonadati</taxon>
        <taxon>Bacteroidota</taxon>
        <taxon>Flavobacteriia</taxon>
        <taxon>Flavobacteriales</taxon>
        <taxon>Flavobacteriaceae</taxon>
        <taxon>Arenibacter</taxon>
    </lineage>
</organism>
<dbReference type="Gene3D" id="1.10.10.60">
    <property type="entry name" value="Homeodomain-like"/>
    <property type="match status" value="1"/>
</dbReference>
<dbReference type="InterPro" id="IPR029787">
    <property type="entry name" value="Nucleotide_cyclase"/>
</dbReference>
<protein>
    <submittedName>
        <fullName evidence="5">Helix-turn-helix domain-containing protein</fullName>
    </submittedName>
</protein>
<evidence type="ECO:0000313" key="5">
    <source>
        <dbReference type="EMBL" id="SHJ06177.1"/>
    </source>
</evidence>
<dbReference type="PROSITE" id="PS00041">
    <property type="entry name" value="HTH_ARAC_FAMILY_1"/>
    <property type="match status" value="1"/>
</dbReference>
<dbReference type="SMART" id="SM00342">
    <property type="entry name" value="HTH_ARAC"/>
    <property type="match status" value="1"/>
</dbReference>
<dbReference type="SUPFAM" id="SSF46689">
    <property type="entry name" value="Homeodomain-like"/>
    <property type="match status" value="1"/>
</dbReference>
<dbReference type="InterPro" id="IPR020449">
    <property type="entry name" value="Tscrpt_reg_AraC-type_HTH"/>
</dbReference>
<dbReference type="InterPro" id="IPR009057">
    <property type="entry name" value="Homeodomain-like_sf"/>
</dbReference>
<dbReference type="OrthoDB" id="135231at2"/>
<evidence type="ECO:0000256" key="2">
    <source>
        <dbReference type="ARBA" id="ARBA00023125"/>
    </source>
</evidence>
<dbReference type="Pfam" id="PF14026">
    <property type="entry name" value="SCO4226-like"/>
    <property type="match status" value="1"/>
</dbReference>
<accession>A0A1M6G8M9</accession>
<dbReference type="EMBL" id="FQYX01000010">
    <property type="protein sequence ID" value="SHJ06177.1"/>
    <property type="molecule type" value="Genomic_DNA"/>
</dbReference>
<dbReference type="RefSeq" id="WP_072764270.1">
    <property type="nucleotide sequence ID" value="NZ_FQYX01000010.1"/>
</dbReference>
<evidence type="ECO:0000259" key="4">
    <source>
        <dbReference type="PROSITE" id="PS01124"/>
    </source>
</evidence>
<gene>
    <name evidence="5" type="ORF">SAMN04487911_11067</name>
</gene>
<dbReference type="STRING" id="558155.SAMN04487911_11067"/>
<sequence>MPIFMDRHDVSDTVTAEHVARLHQEDLKVEHKYGCRGLTYWFDEKRKTAFCLVEAPNKEALEKMHIEAHGDVPYRIIEVEETIVESFLGRIEDPLKAINKELNIINDPAFRIVMVTGFKTVSFPNILSDGILQSQKKINEAGRSIIESYQGRIVKQQQEGFLVSFCSVSKAVLCSLELQTVFKKITENIEAPHFQLKIGLTSGVPVADKGEFFGDSIRLAERICEIAKGTIAITAEVRNLYESENINGYIAQESVQTLQPSDEKFLNSLMDYTEKIWQNTNVRTTDFNTQLGFSKTQFYRKLVQLTDDSPNVFLKKYRLLKSLGLLKNRSGNISEIAFETGFNSPAYFSKCFLDSFGILPSQFLRYYAVQT</sequence>
<evidence type="ECO:0000256" key="3">
    <source>
        <dbReference type="ARBA" id="ARBA00023163"/>
    </source>
</evidence>
<dbReference type="Gene3D" id="3.30.70.1230">
    <property type="entry name" value="Nucleotide cyclase"/>
    <property type="match status" value="1"/>
</dbReference>
<dbReference type="Gene3D" id="3.30.70.3090">
    <property type="entry name" value="ORF SCO4226, nickel-binding ferredoxin-like monomer"/>
    <property type="match status" value="1"/>
</dbReference>